<accession>A0A3N0EYS5</accession>
<dbReference type="EMBL" id="RJTM01000013">
    <property type="protein sequence ID" value="RNL93058.1"/>
    <property type="molecule type" value="Genomic_DNA"/>
</dbReference>
<organism evidence="1 2">
    <name type="scientific">Sinomicrobium pectinilyticum</name>
    <dbReference type="NCBI Taxonomy" id="1084421"/>
    <lineage>
        <taxon>Bacteria</taxon>
        <taxon>Pseudomonadati</taxon>
        <taxon>Bacteroidota</taxon>
        <taxon>Flavobacteriia</taxon>
        <taxon>Flavobacteriales</taxon>
        <taxon>Flavobacteriaceae</taxon>
        <taxon>Sinomicrobium</taxon>
    </lineage>
</organism>
<name>A0A3N0EYS5_SINP1</name>
<reference evidence="1 2" key="1">
    <citation type="submission" date="2018-10" db="EMBL/GenBank/DDBJ databases">
        <title>Sinomicrobium pectinilyticum sp. nov., a pectinase-producing bacterium isolated from alkaline and saline soil, and emended description of the genus Sinomicrobium.</title>
        <authorList>
            <person name="Cheng B."/>
            <person name="Li C."/>
            <person name="Lai Q."/>
            <person name="Du M."/>
            <person name="Shao Z."/>
            <person name="Xu P."/>
            <person name="Yang C."/>
        </authorList>
    </citation>
    <scope>NUCLEOTIDE SEQUENCE [LARGE SCALE GENOMIC DNA]</scope>
    <source>
        <strain evidence="1 2">5DNS001</strain>
    </source>
</reference>
<evidence type="ECO:0000313" key="2">
    <source>
        <dbReference type="Proteomes" id="UP000267469"/>
    </source>
</evidence>
<evidence type="ECO:0000313" key="1">
    <source>
        <dbReference type="EMBL" id="RNL93058.1"/>
    </source>
</evidence>
<dbReference type="AlphaFoldDB" id="A0A3N0EYS5"/>
<keyword evidence="2" id="KW-1185">Reference proteome</keyword>
<gene>
    <name evidence="1" type="ORF">ED312_03360</name>
</gene>
<proteinExistence type="predicted"/>
<comment type="caution">
    <text evidence="1">The sequence shown here is derived from an EMBL/GenBank/DDBJ whole genome shotgun (WGS) entry which is preliminary data.</text>
</comment>
<dbReference type="Proteomes" id="UP000267469">
    <property type="component" value="Unassembled WGS sequence"/>
</dbReference>
<protein>
    <submittedName>
        <fullName evidence="1">Uncharacterized protein</fullName>
    </submittedName>
</protein>
<sequence length="92" mass="10481">MAYDIFIRLPCKYNELGIRILLLLIGINEKPGRSFGTKLAKRGQIGPYAWFFREIFKQSSLFGLIAERITSFAETVSSDFSSSLTNCLLRQL</sequence>